<dbReference type="PROSITE" id="PS51034">
    <property type="entry name" value="ZP_2"/>
    <property type="match status" value="1"/>
</dbReference>
<dbReference type="Gene3D" id="2.90.20.10">
    <property type="entry name" value="Plasmodium vivax P25 domain"/>
    <property type="match status" value="3"/>
</dbReference>
<evidence type="ECO:0000313" key="10">
    <source>
        <dbReference type="EnsemblMetazoa" id="tetur02g03420.1"/>
    </source>
</evidence>
<dbReference type="PROSITE" id="PS01186">
    <property type="entry name" value="EGF_2"/>
    <property type="match status" value="16"/>
</dbReference>
<dbReference type="SMART" id="SM00286">
    <property type="entry name" value="PTI"/>
    <property type="match status" value="25"/>
</dbReference>
<feature type="domain" description="EGF-like" evidence="8">
    <location>
        <begin position="399"/>
        <end position="441"/>
    </location>
</feature>
<dbReference type="InterPro" id="IPR001881">
    <property type="entry name" value="EGF-like_Ca-bd_dom"/>
</dbReference>
<dbReference type="SMART" id="SM00181">
    <property type="entry name" value="EGF"/>
    <property type="match status" value="53"/>
</dbReference>
<evidence type="ECO:0000256" key="4">
    <source>
        <dbReference type="ARBA" id="ARBA00023157"/>
    </source>
</evidence>
<dbReference type="PANTHER" id="PTHR22963">
    <property type="entry name" value="ENDOGLIN-RELATED"/>
    <property type="match status" value="1"/>
</dbReference>
<dbReference type="SMART" id="SM00289">
    <property type="entry name" value="WR1"/>
    <property type="match status" value="14"/>
</dbReference>
<dbReference type="HOGENOM" id="CLU_000082_0_0_1"/>
<dbReference type="InterPro" id="IPR000152">
    <property type="entry name" value="EGF-type_Asp/Asn_hydroxyl_site"/>
</dbReference>
<feature type="domain" description="EGF-like" evidence="8">
    <location>
        <begin position="735"/>
        <end position="777"/>
    </location>
</feature>
<dbReference type="InterPro" id="IPR006150">
    <property type="entry name" value="Cys_repeat_1"/>
</dbReference>
<dbReference type="PROSITE" id="PS50026">
    <property type="entry name" value="EGF_3"/>
    <property type="match status" value="21"/>
</dbReference>
<dbReference type="SMART" id="SM00179">
    <property type="entry name" value="EGF_CA"/>
    <property type="match status" value="17"/>
</dbReference>
<keyword evidence="11" id="KW-1185">Reference proteome</keyword>
<keyword evidence="4" id="KW-1015">Disulfide bond</keyword>
<evidence type="ECO:0000259" key="9">
    <source>
        <dbReference type="PROSITE" id="PS51034"/>
    </source>
</evidence>
<keyword evidence="7" id="KW-0812">Transmembrane</keyword>
<dbReference type="InterPro" id="IPR009030">
    <property type="entry name" value="Growth_fac_rcpt_cys_sf"/>
</dbReference>
<dbReference type="CDD" id="cd00054">
    <property type="entry name" value="EGF_CA"/>
    <property type="match status" value="9"/>
</dbReference>
<dbReference type="InterPro" id="IPR018097">
    <property type="entry name" value="EGF_Ca-bd_CS"/>
</dbReference>
<feature type="domain" description="EGF-like" evidence="8">
    <location>
        <begin position="357"/>
        <end position="394"/>
    </location>
</feature>
<comment type="caution">
    <text evidence="5">Lacks conserved residue(s) required for the propagation of feature annotation.</text>
</comment>
<feature type="domain" description="ZP" evidence="9">
    <location>
        <begin position="3736"/>
        <end position="3973"/>
    </location>
</feature>
<dbReference type="PROSITE" id="PS00010">
    <property type="entry name" value="ASX_HYDROXYL"/>
    <property type="match status" value="14"/>
</dbReference>
<dbReference type="InterPro" id="IPR000742">
    <property type="entry name" value="EGF"/>
</dbReference>
<evidence type="ECO:0000256" key="3">
    <source>
        <dbReference type="ARBA" id="ARBA00022737"/>
    </source>
</evidence>
<dbReference type="Pfam" id="PF07645">
    <property type="entry name" value="EGF_CA"/>
    <property type="match status" value="13"/>
</dbReference>
<evidence type="ECO:0000256" key="6">
    <source>
        <dbReference type="SAM" id="MobiDB-lite"/>
    </source>
</evidence>
<dbReference type="SUPFAM" id="SSF57196">
    <property type="entry name" value="EGF/Laminin"/>
    <property type="match status" value="6"/>
</dbReference>
<evidence type="ECO:0000256" key="5">
    <source>
        <dbReference type="PROSITE-ProRule" id="PRU00076"/>
    </source>
</evidence>
<dbReference type="GO" id="GO:0005509">
    <property type="term" value="F:calcium ion binding"/>
    <property type="evidence" value="ECO:0007669"/>
    <property type="project" value="InterPro"/>
</dbReference>
<dbReference type="EnsemblMetazoa" id="tetur02g03420.1">
    <property type="protein sequence ID" value="tetur02g03420.1"/>
    <property type="gene ID" value="tetur02g03420"/>
</dbReference>
<name>T1JV58_TETUR</name>
<dbReference type="Gene3D" id="2.10.25.10">
    <property type="entry name" value="Laminin"/>
    <property type="match status" value="12"/>
</dbReference>
<feature type="domain" description="EGF-like" evidence="8">
    <location>
        <begin position="316"/>
        <end position="353"/>
    </location>
</feature>
<dbReference type="InterPro" id="IPR003645">
    <property type="entry name" value="Fol_N"/>
</dbReference>
<dbReference type="STRING" id="32264.T1JV58"/>
<feature type="domain" description="EGF-like" evidence="8">
    <location>
        <begin position="2977"/>
        <end position="3020"/>
    </location>
</feature>
<dbReference type="InterPro" id="IPR001507">
    <property type="entry name" value="ZP_dom"/>
</dbReference>
<reference evidence="11" key="1">
    <citation type="submission" date="2011-08" db="EMBL/GenBank/DDBJ databases">
        <authorList>
            <person name="Rombauts S."/>
        </authorList>
    </citation>
    <scope>NUCLEOTIDE SEQUENCE</scope>
    <source>
        <strain evidence="11">London</strain>
    </source>
</reference>
<keyword evidence="7" id="KW-0472">Membrane</keyword>
<feature type="domain" description="EGF-like" evidence="8">
    <location>
        <begin position="2315"/>
        <end position="2354"/>
    </location>
</feature>
<dbReference type="Proteomes" id="UP000015104">
    <property type="component" value="Unassembled WGS sequence"/>
</dbReference>
<organism evidence="10 11">
    <name type="scientific">Tetranychus urticae</name>
    <name type="common">Two-spotted spider mite</name>
    <dbReference type="NCBI Taxonomy" id="32264"/>
    <lineage>
        <taxon>Eukaryota</taxon>
        <taxon>Metazoa</taxon>
        <taxon>Ecdysozoa</taxon>
        <taxon>Arthropoda</taxon>
        <taxon>Chelicerata</taxon>
        <taxon>Arachnida</taxon>
        <taxon>Acari</taxon>
        <taxon>Acariformes</taxon>
        <taxon>Trombidiformes</taxon>
        <taxon>Prostigmata</taxon>
        <taxon>Eleutherengona</taxon>
        <taxon>Raphignathae</taxon>
        <taxon>Tetranychoidea</taxon>
        <taxon>Tetranychidae</taxon>
        <taxon>Tetranychus</taxon>
    </lineage>
</organism>
<dbReference type="SUPFAM" id="SSF57184">
    <property type="entry name" value="Growth factor receptor domain"/>
    <property type="match status" value="3"/>
</dbReference>
<dbReference type="SMART" id="SM00274">
    <property type="entry name" value="FOLN"/>
    <property type="match status" value="11"/>
</dbReference>
<evidence type="ECO:0000313" key="11">
    <source>
        <dbReference type="Proteomes" id="UP000015104"/>
    </source>
</evidence>
<feature type="domain" description="EGF-like" evidence="8">
    <location>
        <begin position="233"/>
        <end position="271"/>
    </location>
</feature>
<dbReference type="FunFam" id="2.10.25.10:FF:000038">
    <property type="entry name" value="Fibrillin 2"/>
    <property type="match status" value="13"/>
</dbReference>
<dbReference type="InterPro" id="IPR024731">
    <property type="entry name" value="NELL2-like_EGF"/>
</dbReference>
<dbReference type="SMART" id="SM00241">
    <property type="entry name" value="ZP"/>
    <property type="match status" value="1"/>
</dbReference>
<keyword evidence="3" id="KW-0677">Repeat</keyword>
<feature type="domain" description="EGF-like" evidence="8">
    <location>
        <begin position="919"/>
        <end position="957"/>
    </location>
</feature>
<feature type="transmembrane region" description="Helical" evidence="7">
    <location>
        <begin position="4037"/>
        <end position="4064"/>
    </location>
</feature>
<feature type="region of interest" description="Disordered" evidence="6">
    <location>
        <begin position="1"/>
        <end position="25"/>
    </location>
</feature>
<feature type="domain" description="EGF-like" evidence="8">
    <location>
        <begin position="272"/>
        <end position="315"/>
    </location>
</feature>
<dbReference type="InterPro" id="IPR049883">
    <property type="entry name" value="NOTCH1_EGF-like"/>
</dbReference>
<feature type="domain" description="EGF-like" evidence="8">
    <location>
        <begin position="3402"/>
        <end position="3439"/>
    </location>
</feature>
<accession>T1JV58</accession>
<feature type="domain" description="EGF-like" evidence="8">
    <location>
        <begin position="606"/>
        <end position="644"/>
    </location>
</feature>
<feature type="domain" description="EGF-like" evidence="8">
    <location>
        <begin position="3566"/>
        <end position="3605"/>
    </location>
</feature>
<keyword evidence="2" id="KW-0732">Signal</keyword>
<evidence type="ECO:0000259" key="8">
    <source>
        <dbReference type="PROSITE" id="PS50026"/>
    </source>
</evidence>
<dbReference type="eggNOG" id="KOG1217">
    <property type="taxonomic scope" value="Eukaryota"/>
</dbReference>
<feature type="domain" description="EGF-like" evidence="8">
    <location>
        <begin position="652"/>
        <end position="693"/>
    </location>
</feature>
<feature type="domain" description="EGF-like" evidence="8">
    <location>
        <begin position="2032"/>
        <end position="2070"/>
    </location>
</feature>
<evidence type="ECO:0000256" key="7">
    <source>
        <dbReference type="SAM" id="Phobius"/>
    </source>
</evidence>
<feature type="domain" description="EGF-like" evidence="8">
    <location>
        <begin position="1194"/>
        <end position="1232"/>
    </location>
</feature>
<feature type="domain" description="EGF-like" evidence="8">
    <location>
        <begin position="3214"/>
        <end position="3256"/>
    </location>
</feature>
<reference evidence="10" key="2">
    <citation type="submission" date="2015-06" db="UniProtKB">
        <authorList>
            <consortium name="EnsemblMetazoa"/>
        </authorList>
    </citation>
    <scope>IDENTIFICATION</scope>
</reference>
<feature type="domain" description="EGF-like" evidence="8">
    <location>
        <begin position="3608"/>
        <end position="3649"/>
    </location>
</feature>
<dbReference type="PANTHER" id="PTHR22963:SF38">
    <property type="entry name" value="LP13770P"/>
    <property type="match status" value="1"/>
</dbReference>
<feature type="domain" description="EGF-like" evidence="8">
    <location>
        <begin position="3360"/>
        <end position="3401"/>
    </location>
</feature>
<keyword evidence="7" id="KW-1133">Transmembrane helix</keyword>
<dbReference type="PROSITE" id="PS01187">
    <property type="entry name" value="EGF_CA"/>
    <property type="match status" value="6"/>
</dbReference>
<feature type="domain" description="EGF-like" evidence="8">
    <location>
        <begin position="442"/>
        <end position="478"/>
    </location>
</feature>
<feature type="transmembrane region" description="Helical" evidence="7">
    <location>
        <begin position="107"/>
        <end position="126"/>
    </location>
</feature>
<sequence length="4105" mass="443940">MEYSSTCRESDHHHPDSSTTSSSLFNSSDCSPLTCSFSCNHHTTTTTTQNECNKESNCLDNYDCRKELTGNLDESSFNSTQPNHILSSKVLTSSNCGYQKWFTRPTLPSLVTLLFLSINLLFIISIDPVSAQYRPKWPSPIVQREIFLLNLEDGYFGCQVNESTDFLQLFELSKLCDGVPQCFLGSDELALELKCGDRNHCHPKMPKCLNGACLDNLCYCNDGFGGKGCDLPDENECKYRPCDVFAHCTNTLGSFYCSCFPGYEGDGFTCHDVNECEVPALAGLCAENAECCNLPGHFVCKCKEGFTGNATQSCTDIDECADKDTCGRGAECHNTPGGYACHCPAGFTGDPSKECWDIDECKANACGEGAICTNLPGNFECTCPTGFRGNPRPEIGCVDIDECSQTDRQLCGLNATCVNTAGSYFCQCPQGFTGNSRISCTDVDECVTNACGLNTLCSNTLGGYNCQCKQGFSGDAFLSAGCSDINECLEENSCGRNAKCFNTLGSFECACEKGYTGNPLTACIDIDECLANPCGPGAVCSNIPGSYRCDCPSKYLPRGTPDVGCERAAVDIPCQSDLECTDNAVCLQGECRCRAGFQPRDIDCIDIDECKTQRNICGSNAKCFNGPGGYRCECKPGFEKINKSQGTSKCRDINECVFGPKPCGGNASCINTDGSYKCVCVEGFIGNPKKGCKSPCEGIVCSAHASCQVKGNEAACVCDAGYTYNPSNISSGCVDINECDSGPFGLCGQGAICINTIGSHQCQCPPGYTGDPFTFCEPAPDVCATIECGPSAVCRVSGERPECICSSESLEGNPYDLNKGCYPPICLNDPDCSEDELCELTPKGYRDCGSVCKGFTCGPNAICRGKDHKPFCECRPNFRGDPYDNKLGCQPPIPTCSDDGECPETQSCQRQENGLKNCTDVCSHTRCGHNAHCVGREHASSCECLPGFVGDSLHGCQKPPQNLCEDDSSCKPDKACILTIEGIKDCVDVCFGHRCQTGASCVGRDHHPVCECLPGYTRQPGSPPGVCIFNLCRTDSECSESEVCAINRKGVLDCISACRGIRCGSNAECVAKNHEAFCQCKEGFDGNPDDLVRGCPPADKCRSDVDCGSNEVCRLNQNGVRTCVDACIDKLCGPNSVCSVSNHFAVCSCAEGFTGKPDNKAIGCQPIAHECTGEEFCPSNAVCVASPEGINVCRDACEKYLCGENALCVATGHKPSCTCRPGYIGDPFHRCTVPDECQSDDNCYEDSVCRSDTSGTKKCALACLYAKCASDAACVGTGHKATCVCPPGHTGDPYNSAIGCQPLQANICESDADCAINSACRRTETGSMDCRPACDGIQCGPNARCKAINHIGTCQCLPDHTGDATNIVNGCRRREQNECDLDQDCVKSSDVCKPMNNGVKKCFHACKFALCGPNSECIAKNHTYFCDCKEGFLRDQNGFCVRRDDECREDVHCPDFQTCRPNSVGILKCTDVCADFTCTPNSRCVAIDHRGQCQCEPNYTGDPGSRQGCTPIPVNECSVDEDCSNSNSVCFTDTFGVRRCVDPCVTIQCNANATCQSANRRAQCICADGVCPVVRCNRDRDCPLGDICSQKSCQPGCRADNDCPNTEACMNNQCIDPCASRTACGTNAVCRADNHEKICSCGPGTEGNPRIECIRQSRFCTSSNECGNGEHCEADVCRFECLDDNGCFDNEKCTDGFCTSICKTDDSCAHGFVCELGQCKPGCRSDSECSASDACMNRKCIAVCASPLACGTNAICQSINHSPWCTCPPRFTGNPRLECKKIECVLDTDCPASTICINYKCTSGFNGTAACRSDAGCRPTESCISLQCTDPCRFSGVCGENAICKVVDHQPVCSCDEPLTGNPLIRYSDCPADRQCLDDRCVARYECSEDKECHVGYICITGKCFSGCRSDNDCALDQGCFNRQCQNPCNLRTSCGINAQCTPYNHKAKCSCSSGYTGNPLVACTEIPICRRPEDCPVGYTCVNSRCSVVSGCASDHECNQGEICDNGKCREGCRSHADCDFTSACIDSKCSNPCNYRTCGNNGVCYPINHDAVCRCPEGFFGDPYQSCAVKQEDCRADSDCGDGKICISSRCSIGCQSDANCSPDKSCIQGKCRDPCSGSVSCGYRALCRPVNHRAECACPPNFVGDPRVLCSEKVIAQDIECTGDETCESGQKCKQNHCIKEEPTCYGDTGCSPGEICESGNCIVGCRRDGDCTYDKACFNNKCINPCTVQTACGQNADCHPVVHRPQCTCKPKHSGNPYDYCKPNKEPPPPECTDDKGCALGKICDQGKCFDGCRFDENCPHDKACINRQCLNPCDFPDSCGDHATCTPVKHRPLCSCSSGFTGDASTRCHPIVLPVCLHDVDCGTGQICENGKCIDACRTDDTCPYTEACINRRCQDPCSVFGACGRNALCRSENHRPICSCPDNFRGEANQFCERIETQNQVTCVADRDCEFGYICELGNCLEGCRKDEQCTPDKTCYNRICKDPCSFQNACGANTNCLASSHRPVCSCKNGFVGDPHIGCRPVKDEELCTSDSDCGYRLICDANHCVAGCRDNAGCAFGESCINRLCQNPCSFFGACGRNADCKPFNHTAVCSCPPSHKGNPNLVCTEAPPQCLHDSECVLGQICENTQCISGCRHDNNCPEDKACINGACENPCLLPNACGHNTVCQPYQHRPRCECQVNFRGNPFSGCDPIPDDYCTSDSACPLGKICENNKCENACRNDGNCKFDESCINKVCQNPCSIYGACGPNAICKPVNHDRVCSCKPDHTGDPKILCERIQPPPECLDDTQCPLEHICQNTHCSRGCRSSANCPSDKTCIRGKCADPCSASGACGEGAICSPANHVAVCSCPSGFRGDPDVECREIPPECRYDADCGLERICLKQKCLVGCRTHSNCPFDKACVNGLCQSPCNIGGMCGVNTICRAENHEAQCTCVPGYTGDPLRQCTKIFVECENDSDCGSGYVCAHQKCKDINECLQEVLPCGPGASCQNLPGWYKCSCPLPLVGNAYGKEGCRPSVPICFHDADCKTDQKCNPVTQECYDVCSKPGICGKFIDKRSAPPLQEWCLRSFLHRFWYKDFSQDFTFLEYFKRYITKTKGKGALCRASNSKADCECLPGYQGNPYVECSIRDSCSAPSDCPGNLLCLGQYCGCPYPYKQRSSFCVLSSLNCTTNNPCPSDQMCVYADRGDSVGYCACPKGFMMTLEGTCRDYNECEEKAFPCGPGAKCMNKIGSYDCRCPTGTNGDPYVSGCSPEQQLKQCFHDSDCDDDRSCVDFKCRDSCLASNTCGQNAVCYVEGHRRKCKCRTGFAGNPIEICRPISECVTDSGCPGNLACLRDHRCGCPIEFNRILDYCVRFSYNCSTNNPCPDNQECIYSGAESGFCVCPRGFSLRPDGVCEDINECNEKNICGPHASCVNRPGTYECRCAAGYQGEDPYRDGCTLMSKEPPGCLTDHDCPLTKKCDFSSGQCFDPCTIRGGNACGVNAICQTTNHIQSCICPSGFEGNLLIRDLLHLRSGNPNKLCTPIRECGVTYQCPGNLICLNSRACGCPPNYFRENDYCLIRNQNCTTTNPCPANEECVYTGERAGFCVCPHGYELTPRGECKGIQICETDNPCAPGANCRDRPGSYVCVCPVDTIGDPYVKGCNRVFGCQTDIDCPLDKECDTGSKQCISPCHTCGPNAECTVRDHKAVCVCAPGRVGQPDDKEIGCFVPPPPPDVPTVRTIPPVQDLTVMCLAEGVQVGVRLGGYDGIIYVKGHSQDPNCRRLVSNQERESIDFKVGFGQCGLIHVNGEASFILVVQKHPKLVTYRARAYHIKCMYMSGERTVTLGFNVSMITTSGTIANTGPPPTCLMSITSIDGKEVSSAEIGDDLLLKVDVQPDFIYGGFARSCVAKTMEDEGEFQYEVTDANGCATDPSIFGNWEYDPHKKTLMARFNAFKFPSSNNLRFQCNIRVCFGSCPPVNCDGVDAYGKRRRREVKDEDLLLTDAFKEGALREEIMVQSNAILTFEKRDPQPSPSLEGQRIEDVDHVCLPKLGLIISMILTTLLALVAVAVAISCWLMAYRRKPRRQGPLPHPPDFPNPLYTTPEPVAEPSPDYYHGSHL</sequence>
<dbReference type="FunFam" id="2.10.25.10:FF:000555">
    <property type="entry name" value="Dumpy, isoform I"/>
    <property type="match status" value="1"/>
</dbReference>
<dbReference type="Pfam" id="PF12947">
    <property type="entry name" value="EGF_3"/>
    <property type="match status" value="1"/>
</dbReference>
<keyword evidence="1 5" id="KW-0245">EGF-like domain</keyword>
<feature type="domain" description="EGF-like" evidence="8">
    <location>
        <begin position="484"/>
        <end position="524"/>
    </location>
</feature>
<feature type="domain" description="EGF-like" evidence="8">
    <location>
        <begin position="525"/>
        <end position="566"/>
    </location>
</feature>
<protein>
    <submittedName>
        <fullName evidence="10">Uncharacterized protein</fullName>
    </submittedName>
</protein>
<dbReference type="EMBL" id="CAEY01000791">
    <property type="status" value="NOT_ANNOTATED_CDS"/>
    <property type="molecule type" value="Genomic_DNA"/>
</dbReference>
<proteinExistence type="predicted"/>
<evidence type="ECO:0000256" key="2">
    <source>
        <dbReference type="ARBA" id="ARBA00022729"/>
    </source>
</evidence>
<feature type="region of interest" description="Disordered" evidence="6">
    <location>
        <begin position="4072"/>
        <end position="4105"/>
    </location>
</feature>
<evidence type="ECO:0000256" key="1">
    <source>
        <dbReference type="ARBA" id="ARBA00022536"/>
    </source>
</evidence>